<dbReference type="EMBL" id="RWGY01000013">
    <property type="protein sequence ID" value="TVU25146.1"/>
    <property type="molecule type" value="Genomic_DNA"/>
</dbReference>
<dbReference type="InterPro" id="IPR045114">
    <property type="entry name" value="Csn12-like"/>
</dbReference>
<dbReference type="PANTHER" id="PTHR12732:SF0">
    <property type="entry name" value="PCI DOMAIN-CONTAINING PROTEIN 2"/>
    <property type="match status" value="1"/>
</dbReference>
<comment type="caution">
    <text evidence="1">The sequence shown here is derived from an EMBL/GenBank/DDBJ whole genome shotgun (WGS) entry which is preliminary data.</text>
</comment>
<organism evidence="1 2">
    <name type="scientific">Eragrostis curvula</name>
    <name type="common">weeping love grass</name>
    <dbReference type="NCBI Taxonomy" id="38414"/>
    <lineage>
        <taxon>Eukaryota</taxon>
        <taxon>Viridiplantae</taxon>
        <taxon>Streptophyta</taxon>
        <taxon>Embryophyta</taxon>
        <taxon>Tracheophyta</taxon>
        <taxon>Spermatophyta</taxon>
        <taxon>Magnoliopsida</taxon>
        <taxon>Liliopsida</taxon>
        <taxon>Poales</taxon>
        <taxon>Poaceae</taxon>
        <taxon>PACMAD clade</taxon>
        <taxon>Chloridoideae</taxon>
        <taxon>Eragrostideae</taxon>
        <taxon>Eragrostidinae</taxon>
        <taxon>Eragrostis</taxon>
    </lineage>
</organism>
<dbReference type="Gramene" id="TVU25146">
    <property type="protein sequence ID" value="TVU25146"/>
    <property type="gene ID" value="EJB05_27628"/>
</dbReference>
<dbReference type="AlphaFoldDB" id="A0A5J9UNK6"/>
<reference evidence="1 2" key="1">
    <citation type="journal article" date="2019" name="Sci. Rep.">
        <title>A high-quality genome of Eragrostis curvula grass provides insights into Poaceae evolution and supports new strategies to enhance forage quality.</title>
        <authorList>
            <person name="Carballo J."/>
            <person name="Santos B.A.C.M."/>
            <person name="Zappacosta D."/>
            <person name="Garbus I."/>
            <person name="Selva J.P."/>
            <person name="Gallo C.A."/>
            <person name="Diaz A."/>
            <person name="Albertini E."/>
            <person name="Caccamo M."/>
            <person name="Echenique V."/>
        </authorList>
    </citation>
    <scope>NUCLEOTIDE SEQUENCE [LARGE SCALE GENOMIC DNA]</scope>
    <source>
        <strain evidence="2">cv. Victoria</strain>
        <tissue evidence="1">Leaf</tissue>
    </source>
</reference>
<feature type="non-terminal residue" evidence="1">
    <location>
        <position position="1"/>
    </location>
</feature>
<accession>A0A5J9UNK6</accession>
<dbReference type="PANTHER" id="PTHR12732">
    <property type="entry name" value="UNCHARACTERIZED PROTEASOME COMPONENT REGION PCI-CONTAINING"/>
    <property type="match status" value="1"/>
</dbReference>
<keyword evidence="2" id="KW-1185">Reference proteome</keyword>
<dbReference type="GO" id="GO:0016973">
    <property type="term" value="P:poly(A)+ mRNA export from nucleus"/>
    <property type="evidence" value="ECO:0007669"/>
    <property type="project" value="TreeGrafter"/>
</dbReference>
<gene>
    <name evidence="1" type="ORF">EJB05_27628</name>
</gene>
<dbReference type="GO" id="GO:0006368">
    <property type="term" value="P:transcription elongation by RNA polymerase II"/>
    <property type="evidence" value="ECO:0007669"/>
    <property type="project" value="TreeGrafter"/>
</dbReference>
<dbReference type="GO" id="GO:0003723">
    <property type="term" value="F:RNA binding"/>
    <property type="evidence" value="ECO:0007669"/>
    <property type="project" value="InterPro"/>
</dbReference>
<dbReference type="Proteomes" id="UP000324897">
    <property type="component" value="Chromosome 2"/>
</dbReference>
<sequence>MGAADQEDPRLFGTVRDAGGQPVTSPRVWLRDRAPTRAEAAVVQAPPGNNGIVVSFLQNSQLMQELRPDKQADSEIMQLGSLNLCHSVIRSIETARNFDFEDFPVKDKVSHMYYTGRLEVFNENFLVLSKRVKYEEDFEVSYPCKAFIRCVANPGKVQSALSSIMIEKLNLTYPIYADVVTSLQRGDLKLLRQALDRHEEQ</sequence>
<protein>
    <submittedName>
        <fullName evidence="1">Uncharacterized protein</fullName>
    </submittedName>
</protein>
<dbReference type="OrthoDB" id="10252687at2759"/>
<name>A0A5J9UNK6_9POAL</name>
<evidence type="ECO:0000313" key="1">
    <source>
        <dbReference type="EMBL" id="TVU25146.1"/>
    </source>
</evidence>
<proteinExistence type="predicted"/>
<evidence type="ECO:0000313" key="2">
    <source>
        <dbReference type="Proteomes" id="UP000324897"/>
    </source>
</evidence>
<dbReference type="GO" id="GO:0000973">
    <property type="term" value="P:post-transcriptional tethering of RNA polymerase II gene DNA at nuclear periphery"/>
    <property type="evidence" value="ECO:0007669"/>
    <property type="project" value="TreeGrafter"/>
</dbReference>
<dbReference type="GO" id="GO:0070390">
    <property type="term" value="C:transcription export complex 2"/>
    <property type="evidence" value="ECO:0007669"/>
    <property type="project" value="TreeGrafter"/>
</dbReference>
<dbReference type="GO" id="GO:0003690">
    <property type="term" value="F:double-stranded DNA binding"/>
    <property type="evidence" value="ECO:0007669"/>
    <property type="project" value="InterPro"/>
</dbReference>